<keyword evidence="6" id="KW-1185">Reference proteome</keyword>
<dbReference type="AlphaFoldDB" id="A0AB35TZJ5"/>
<keyword evidence="3" id="KW-0326">Glycosidase</keyword>
<evidence type="ECO:0000256" key="2">
    <source>
        <dbReference type="ARBA" id="ARBA00022801"/>
    </source>
</evidence>
<evidence type="ECO:0000313" key="5">
    <source>
        <dbReference type="EMBL" id="MDX8418718.1"/>
    </source>
</evidence>
<dbReference type="PANTHER" id="PTHR10353:SF209">
    <property type="entry name" value="GALACTOLIPID GALACTOSYLTRANSFERASE SFR2, CHLOROPLASTIC"/>
    <property type="match status" value="1"/>
</dbReference>
<dbReference type="PANTHER" id="PTHR10353">
    <property type="entry name" value="GLYCOSYL HYDROLASE"/>
    <property type="match status" value="1"/>
</dbReference>
<evidence type="ECO:0000256" key="4">
    <source>
        <dbReference type="RuleBase" id="RU003690"/>
    </source>
</evidence>
<evidence type="ECO:0000313" key="6">
    <source>
        <dbReference type="Proteomes" id="UP001286174"/>
    </source>
</evidence>
<reference evidence="5 6" key="1">
    <citation type="submission" date="2022-03" db="EMBL/GenBank/DDBJ databases">
        <title>Novel taxa within the pig intestine.</title>
        <authorList>
            <person name="Wylensek D."/>
            <person name="Bishof K."/>
            <person name="Afrizal A."/>
            <person name="Clavel T."/>
        </authorList>
    </citation>
    <scope>NUCLEOTIDE SEQUENCE [LARGE SCALE GENOMIC DNA]</scope>
    <source>
        <strain evidence="5 6">CLA-KB-P133</strain>
    </source>
</reference>
<dbReference type="PRINTS" id="PR00131">
    <property type="entry name" value="GLHYDRLASE1"/>
</dbReference>
<gene>
    <name evidence="5" type="ORF">MOZ60_01265</name>
</gene>
<dbReference type="GO" id="GO:0008422">
    <property type="term" value="F:beta-glucosidase activity"/>
    <property type="evidence" value="ECO:0007669"/>
    <property type="project" value="TreeGrafter"/>
</dbReference>
<organism evidence="5 6">
    <name type="scientific">Grylomicrobium aquisgranensis</name>
    <dbReference type="NCBI Taxonomy" id="2926318"/>
    <lineage>
        <taxon>Bacteria</taxon>
        <taxon>Bacillati</taxon>
        <taxon>Bacillota</taxon>
        <taxon>Erysipelotrichia</taxon>
        <taxon>Erysipelotrichales</taxon>
        <taxon>Erysipelotrichaceae</taxon>
        <taxon>Grylomicrobium</taxon>
    </lineage>
</organism>
<name>A0AB35TZJ5_9FIRM</name>
<keyword evidence="2" id="KW-0378">Hydrolase</keyword>
<evidence type="ECO:0000256" key="3">
    <source>
        <dbReference type="ARBA" id="ARBA00023295"/>
    </source>
</evidence>
<dbReference type="InterPro" id="IPR017853">
    <property type="entry name" value="GH"/>
</dbReference>
<dbReference type="Pfam" id="PF00232">
    <property type="entry name" value="Glyco_hydro_1"/>
    <property type="match status" value="2"/>
</dbReference>
<evidence type="ECO:0000256" key="1">
    <source>
        <dbReference type="ARBA" id="ARBA00010838"/>
    </source>
</evidence>
<accession>A0AB35TZJ5</accession>
<dbReference type="Proteomes" id="UP001286174">
    <property type="component" value="Unassembled WGS sequence"/>
</dbReference>
<comment type="caution">
    <text evidence="5">The sequence shown here is derived from an EMBL/GenBank/DDBJ whole genome shotgun (WGS) entry which is preliminary data.</text>
</comment>
<dbReference type="Gene3D" id="3.20.20.80">
    <property type="entry name" value="Glycosidases"/>
    <property type="match status" value="1"/>
</dbReference>
<protein>
    <submittedName>
        <fullName evidence="5">Family 1 glycosylhydrolase</fullName>
    </submittedName>
</protein>
<dbReference type="GO" id="GO:0016052">
    <property type="term" value="P:carbohydrate catabolic process"/>
    <property type="evidence" value="ECO:0007669"/>
    <property type="project" value="TreeGrafter"/>
</dbReference>
<proteinExistence type="inferred from homology"/>
<dbReference type="RefSeq" id="WP_370595358.1">
    <property type="nucleotide sequence ID" value="NZ_JALBUR010000002.1"/>
</dbReference>
<dbReference type="SUPFAM" id="SSF51445">
    <property type="entry name" value="(Trans)glycosidases"/>
    <property type="match status" value="1"/>
</dbReference>
<sequence length="418" mass="47232">MTFPTGFLIGAATASHQVEGNNFANDVWAQEQMKYGGYPQKSGLAADQYNRYRQDIDLMKKAGLNAYRFSLEWSRIEPEKGKFSEEAIAHYRDEIEYCLQQDIEPIVTLFHFTSPVWLIKEGGWESDSAVDFFARYVRKVAESYRDLLHIVCTINEANIGVLIGIYMAQAKLHKDGGALQIGMDVQAMAAREAERKQESLEVFGTADPQFFTAPRTAHGIQIIMAANEEAIRILHETVPGVKAGLSLSVRDVSCILGGEQNAADDWKMEFSQFIPYLKEDDFLGIQNYTRAVFDEQGEMPVPSGTETTQMGYAYWPQGLENCLRKVAADWHKDLLVSENGIATSDDERRCAFIKTALAGVEHCLEDHLPIMGYCYWSFIDNYEWQSGYDMQFGLVGLDRKTQAREPHPSLFLLGSYVK</sequence>
<dbReference type="InterPro" id="IPR001360">
    <property type="entry name" value="Glyco_hydro_1"/>
</dbReference>
<dbReference type="EMBL" id="JALBUR010000002">
    <property type="protein sequence ID" value="MDX8418718.1"/>
    <property type="molecule type" value="Genomic_DNA"/>
</dbReference>
<dbReference type="GO" id="GO:0005829">
    <property type="term" value="C:cytosol"/>
    <property type="evidence" value="ECO:0007669"/>
    <property type="project" value="TreeGrafter"/>
</dbReference>
<comment type="similarity">
    <text evidence="1 4">Belongs to the glycosyl hydrolase 1 family.</text>
</comment>